<sequence>MTKFQSMMEWWSRERKDNSSSSTGQSTDSPRESDSKTGFCTKRDELILVHHYMPNGSLQDHLRYTDTPLSWEMRLHICIGAAQGLEYLHVNREHELIHSRIEPSSILLDGNWVAKVTLPNIRTTTNISAGLLRSTTMHYNSIYQDDDLYSFGVTLLEVLICNDRLGSFFEKRKQLGVRGNPKHPDAPLKHYLDDIIQSENICQAVDPHLVVKIGPECLREFIKITLSCLSLQGIGRTSIDEVVRSLQLALHLQENWQSLIASTAPDLF</sequence>
<gene>
    <name evidence="1" type="ORF">RHMOL_Rhmol02G0083800</name>
</gene>
<comment type="caution">
    <text evidence="1">The sequence shown here is derived from an EMBL/GenBank/DDBJ whole genome shotgun (WGS) entry which is preliminary data.</text>
</comment>
<name>A0ACC0PP92_RHOML</name>
<organism evidence="1 2">
    <name type="scientific">Rhododendron molle</name>
    <name type="common">Chinese azalea</name>
    <name type="synonym">Azalea mollis</name>
    <dbReference type="NCBI Taxonomy" id="49168"/>
    <lineage>
        <taxon>Eukaryota</taxon>
        <taxon>Viridiplantae</taxon>
        <taxon>Streptophyta</taxon>
        <taxon>Embryophyta</taxon>
        <taxon>Tracheophyta</taxon>
        <taxon>Spermatophyta</taxon>
        <taxon>Magnoliopsida</taxon>
        <taxon>eudicotyledons</taxon>
        <taxon>Gunneridae</taxon>
        <taxon>Pentapetalae</taxon>
        <taxon>asterids</taxon>
        <taxon>Ericales</taxon>
        <taxon>Ericaceae</taxon>
        <taxon>Ericoideae</taxon>
        <taxon>Rhodoreae</taxon>
        <taxon>Rhododendron</taxon>
    </lineage>
</organism>
<dbReference type="Proteomes" id="UP001062846">
    <property type="component" value="Chromosome 2"/>
</dbReference>
<evidence type="ECO:0000313" key="1">
    <source>
        <dbReference type="EMBL" id="KAI8566961.1"/>
    </source>
</evidence>
<evidence type="ECO:0000313" key="2">
    <source>
        <dbReference type="Proteomes" id="UP001062846"/>
    </source>
</evidence>
<accession>A0ACC0PP92</accession>
<dbReference type="EMBL" id="CM046389">
    <property type="protein sequence ID" value="KAI8566961.1"/>
    <property type="molecule type" value="Genomic_DNA"/>
</dbReference>
<protein>
    <submittedName>
        <fullName evidence="1">Uncharacterized protein</fullName>
    </submittedName>
</protein>
<proteinExistence type="predicted"/>
<reference evidence="1" key="1">
    <citation type="submission" date="2022-02" db="EMBL/GenBank/DDBJ databases">
        <title>Plant Genome Project.</title>
        <authorList>
            <person name="Zhang R.-G."/>
        </authorList>
    </citation>
    <scope>NUCLEOTIDE SEQUENCE</scope>
    <source>
        <strain evidence="1">AT1</strain>
    </source>
</reference>
<keyword evidence="2" id="KW-1185">Reference proteome</keyword>